<evidence type="ECO:0000313" key="2">
    <source>
        <dbReference type="EMBL" id="KAG8194761.1"/>
    </source>
</evidence>
<keyword evidence="3" id="KW-1185">Reference proteome</keyword>
<evidence type="ECO:0000256" key="1">
    <source>
        <dbReference type="SAM" id="SignalP"/>
    </source>
</evidence>
<keyword evidence="1" id="KW-0732">Signal</keyword>
<accession>A0AAV6VGC1</accession>
<sequence length="213" mass="25085">MKFLVILILGFSAAFAAHFDKSNDESDSLGREEWKEHANGVNIHETFKKLKQMIKDKVDIDKVKIEVEKLWGKGTEKTKEWNHFLQEKGEAGKDKILQLIDHLLGEKPREKRSAQEVYEKIRDYFKVFNIDLKERFVKFGELVKTQYQRVLDKSKTQAENVRKIAEEFLKDARSLSKDVAEEALEFFQGYSEELGRTYEEIVTKLRHITEKKE</sequence>
<name>A0AAV6VGC1_9ARAC</name>
<proteinExistence type="predicted"/>
<feature type="chain" id="PRO_5043563381" evidence="1">
    <location>
        <begin position="17"/>
        <end position="213"/>
    </location>
</feature>
<dbReference type="EMBL" id="JAFNEN010000099">
    <property type="protein sequence ID" value="KAG8194761.1"/>
    <property type="molecule type" value="Genomic_DNA"/>
</dbReference>
<protein>
    <submittedName>
        <fullName evidence="2">Uncharacterized protein</fullName>
    </submittedName>
</protein>
<organism evidence="2 3">
    <name type="scientific">Oedothorax gibbosus</name>
    <dbReference type="NCBI Taxonomy" id="931172"/>
    <lineage>
        <taxon>Eukaryota</taxon>
        <taxon>Metazoa</taxon>
        <taxon>Ecdysozoa</taxon>
        <taxon>Arthropoda</taxon>
        <taxon>Chelicerata</taxon>
        <taxon>Arachnida</taxon>
        <taxon>Araneae</taxon>
        <taxon>Araneomorphae</taxon>
        <taxon>Entelegynae</taxon>
        <taxon>Araneoidea</taxon>
        <taxon>Linyphiidae</taxon>
        <taxon>Erigoninae</taxon>
        <taxon>Oedothorax</taxon>
    </lineage>
</organism>
<feature type="signal peptide" evidence="1">
    <location>
        <begin position="1"/>
        <end position="16"/>
    </location>
</feature>
<gene>
    <name evidence="2" type="ORF">JTE90_026402</name>
</gene>
<reference evidence="2 3" key="1">
    <citation type="journal article" date="2022" name="Nat. Ecol. Evol.">
        <title>A masculinizing supergene underlies an exaggerated male reproductive morph in a spider.</title>
        <authorList>
            <person name="Hendrickx F."/>
            <person name="De Corte Z."/>
            <person name="Sonet G."/>
            <person name="Van Belleghem S.M."/>
            <person name="Kostlbacher S."/>
            <person name="Vangestel C."/>
        </authorList>
    </citation>
    <scope>NUCLEOTIDE SEQUENCE [LARGE SCALE GENOMIC DNA]</scope>
    <source>
        <strain evidence="2">W744_W776</strain>
    </source>
</reference>
<dbReference type="AlphaFoldDB" id="A0AAV6VGC1"/>
<comment type="caution">
    <text evidence="2">The sequence shown here is derived from an EMBL/GenBank/DDBJ whole genome shotgun (WGS) entry which is preliminary data.</text>
</comment>
<dbReference type="Proteomes" id="UP000827092">
    <property type="component" value="Unassembled WGS sequence"/>
</dbReference>
<evidence type="ECO:0000313" key="3">
    <source>
        <dbReference type="Proteomes" id="UP000827092"/>
    </source>
</evidence>